<evidence type="ECO:0000313" key="2">
    <source>
        <dbReference type="Proteomes" id="UP000187464"/>
    </source>
</evidence>
<dbReference type="Proteomes" id="UP000187464">
    <property type="component" value="Chromosome I"/>
</dbReference>
<dbReference type="RefSeq" id="WP_154671030.1">
    <property type="nucleotide sequence ID" value="NZ_LT605205.1"/>
</dbReference>
<sequence length="57" mass="6254">MICIVPSFLGECNLNPQPEASRLLADAGRLIESNPDSAMQQIGSLFYPVQISYTLLQ</sequence>
<accession>A0A1R3SZA4</accession>
<name>A0A1R3SZA4_9BACT</name>
<dbReference type="EMBL" id="LT605205">
    <property type="protein sequence ID" value="SCD21516.1"/>
    <property type="molecule type" value="Genomic_DNA"/>
</dbReference>
<evidence type="ECO:0000313" key="1">
    <source>
        <dbReference type="EMBL" id="SCD21516.1"/>
    </source>
</evidence>
<dbReference type="STRING" id="1642647.PSM36_2720"/>
<dbReference type="AlphaFoldDB" id="A0A1R3SZA4"/>
<proteinExistence type="predicted"/>
<dbReference type="KEGG" id="psac:PSM36_2720"/>
<protein>
    <submittedName>
        <fullName evidence="1">Uncharacterized protein</fullName>
    </submittedName>
</protein>
<reference evidence="2" key="1">
    <citation type="submission" date="2016-08" db="EMBL/GenBank/DDBJ databases">
        <authorList>
            <person name="Wibberg D."/>
        </authorList>
    </citation>
    <scope>NUCLEOTIDE SEQUENCE [LARGE SCALE GENOMIC DNA]</scope>
</reference>
<gene>
    <name evidence="1" type="ORF">PSM36_2720</name>
</gene>
<keyword evidence="2" id="KW-1185">Reference proteome</keyword>
<organism evidence="1 2">
    <name type="scientific">Proteiniphilum saccharofermentans</name>
    <dbReference type="NCBI Taxonomy" id="1642647"/>
    <lineage>
        <taxon>Bacteria</taxon>
        <taxon>Pseudomonadati</taxon>
        <taxon>Bacteroidota</taxon>
        <taxon>Bacteroidia</taxon>
        <taxon>Bacteroidales</taxon>
        <taxon>Dysgonomonadaceae</taxon>
        <taxon>Proteiniphilum</taxon>
    </lineage>
</organism>